<feature type="transmembrane region" description="Helical" evidence="1">
    <location>
        <begin position="159"/>
        <end position="179"/>
    </location>
</feature>
<keyword evidence="1" id="KW-0812">Transmembrane</keyword>
<reference evidence="2 3" key="1">
    <citation type="submission" date="2018-01" db="EMBL/GenBank/DDBJ databases">
        <title>Denitrification phenotypes of diverse strains of Pseudomonas stutzeri.</title>
        <authorList>
            <person name="Milligan D.A."/>
            <person name="Bergaust L."/>
            <person name="Bakken L.R."/>
            <person name="Frostegard A."/>
        </authorList>
    </citation>
    <scope>NUCLEOTIDE SEQUENCE [LARGE SCALE GENOMIC DNA]</scope>
    <source>
        <strain evidence="2 3">28a3</strain>
    </source>
</reference>
<feature type="transmembrane region" description="Helical" evidence="1">
    <location>
        <begin position="59"/>
        <end position="79"/>
    </location>
</feature>
<dbReference type="InterPro" id="IPR009495">
    <property type="entry name" value="NrsF"/>
</dbReference>
<keyword evidence="1" id="KW-1133">Transmembrane helix</keyword>
<protein>
    <submittedName>
        <fullName evidence="2">DUF1109 domain-containing protein</fullName>
    </submittedName>
</protein>
<gene>
    <name evidence="2" type="ORF">CXL00_03055</name>
</gene>
<dbReference type="RefSeq" id="WP_021209754.1">
    <property type="nucleotide sequence ID" value="NZ_JAMOIG010000003.1"/>
</dbReference>
<proteinExistence type="predicted"/>
<dbReference type="EMBL" id="POUW01000001">
    <property type="protein sequence ID" value="PNG08041.1"/>
    <property type="molecule type" value="Genomic_DNA"/>
</dbReference>
<evidence type="ECO:0000313" key="2">
    <source>
        <dbReference type="EMBL" id="PNG08041.1"/>
    </source>
</evidence>
<dbReference type="Proteomes" id="UP000235897">
    <property type="component" value="Unassembled WGS sequence"/>
</dbReference>
<accession>A0A2N8SZX3</accession>
<feature type="transmembrane region" description="Helical" evidence="1">
    <location>
        <begin position="91"/>
        <end position="112"/>
    </location>
</feature>
<dbReference type="Pfam" id="PF06532">
    <property type="entry name" value="NrsF"/>
    <property type="match status" value="1"/>
</dbReference>
<comment type="caution">
    <text evidence="2">The sequence shown here is derived from an EMBL/GenBank/DDBJ whole genome shotgun (WGS) entry which is preliminary data.</text>
</comment>
<keyword evidence="1" id="KW-0472">Membrane</keyword>
<organism evidence="2 3">
    <name type="scientific">Stutzerimonas stutzeri</name>
    <name type="common">Pseudomonas stutzeri</name>
    <dbReference type="NCBI Taxonomy" id="316"/>
    <lineage>
        <taxon>Bacteria</taxon>
        <taxon>Pseudomonadati</taxon>
        <taxon>Pseudomonadota</taxon>
        <taxon>Gammaproteobacteria</taxon>
        <taxon>Pseudomonadales</taxon>
        <taxon>Pseudomonadaceae</taxon>
        <taxon>Stutzerimonas</taxon>
    </lineage>
</organism>
<feature type="transmembrane region" description="Helical" evidence="1">
    <location>
        <begin position="185"/>
        <end position="207"/>
    </location>
</feature>
<evidence type="ECO:0000313" key="3">
    <source>
        <dbReference type="Proteomes" id="UP000235897"/>
    </source>
</evidence>
<dbReference type="AlphaFoldDB" id="A0A2N8SZX3"/>
<feature type="transmembrane region" description="Helical" evidence="1">
    <location>
        <begin position="132"/>
        <end position="152"/>
    </location>
</feature>
<name>A0A2N8SZX3_STUST</name>
<evidence type="ECO:0000256" key="1">
    <source>
        <dbReference type="SAM" id="Phobius"/>
    </source>
</evidence>
<dbReference type="OrthoDB" id="6059252at2"/>
<feature type="transmembrane region" description="Helical" evidence="1">
    <location>
        <begin position="26"/>
        <end position="47"/>
    </location>
</feature>
<sequence>MKTDDLISMLASNVPPVEPQVVAKRFSLAVVIGLFLALLVLLTFFGVRSDLADVAATPLFWGKLALPASLLGGALMMTARLSRPGVRAGGSWAAIGLPVLVVWLAAAGLLASVSADSRWALVLGNTWRSCPVNIAVLSIPAFFTVFWAMRGLAPTRLRLAGAASGLLAGSMATLAYSLHCPEMSVAFWAVWYVLGMLVPTAIGALLGPRLLRW</sequence>